<dbReference type="EMBL" id="BAABWH010000001">
    <property type="protein sequence ID" value="GAA6144547.1"/>
    <property type="molecule type" value="Genomic_DNA"/>
</dbReference>
<organism evidence="2 3">
    <name type="scientific">Thalassolituus maritimus</name>
    <dbReference type="NCBI Taxonomy" id="484498"/>
    <lineage>
        <taxon>Bacteria</taxon>
        <taxon>Pseudomonadati</taxon>
        <taxon>Pseudomonadota</taxon>
        <taxon>Gammaproteobacteria</taxon>
        <taxon>Oceanospirillales</taxon>
        <taxon>Oceanospirillaceae</taxon>
        <taxon>Thalassolituus</taxon>
    </lineage>
</organism>
<dbReference type="InterPro" id="IPR025510">
    <property type="entry name" value="DUF4397"/>
</dbReference>
<evidence type="ECO:0000259" key="1">
    <source>
        <dbReference type="Pfam" id="PF14344"/>
    </source>
</evidence>
<proteinExistence type="predicted"/>
<feature type="domain" description="DUF4397" evidence="1">
    <location>
        <begin position="29"/>
        <end position="142"/>
    </location>
</feature>
<dbReference type="PROSITE" id="PS51257">
    <property type="entry name" value="PROKAR_LIPOPROTEIN"/>
    <property type="match status" value="1"/>
</dbReference>
<feature type="domain" description="DUF4397" evidence="1">
    <location>
        <begin position="231"/>
        <end position="355"/>
    </location>
</feature>
<evidence type="ECO:0000313" key="3">
    <source>
        <dbReference type="Proteomes" id="UP001481413"/>
    </source>
</evidence>
<gene>
    <name evidence="2" type="ORF">NBRC116585_06640</name>
</gene>
<accession>A0ABP9ZWS3</accession>
<keyword evidence="3" id="KW-1185">Reference proteome</keyword>
<evidence type="ECO:0000313" key="2">
    <source>
        <dbReference type="EMBL" id="GAA6144547.1"/>
    </source>
</evidence>
<dbReference type="Pfam" id="PF14344">
    <property type="entry name" value="DUF4397"/>
    <property type="match status" value="2"/>
</dbReference>
<protein>
    <recommendedName>
        <fullName evidence="1">DUF4397 domain-containing protein</fullName>
    </recommendedName>
</protein>
<name>A0ABP9ZWS3_9GAMM</name>
<comment type="caution">
    <text evidence="2">The sequence shown here is derived from an EMBL/GenBank/DDBJ whole genome shotgun (WGS) entry which is preliminary data.</text>
</comment>
<reference evidence="2 3" key="1">
    <citation type="submission" date="2024-04" db="EMBL/GenBank/DDBJ databases">
        <title>Draft genome sequence of Thalassolituus maritimus NBRC 116585.</title>
        <authorList>
            <person name="Miyakawa T."/>
            <person name="Kusuya Y."/>
            <person name="Miura T."/>
        </authorList>
    </citation>
    <scope>NUCLEOTIDE SEQUENCE [LARGE SCALE GENOMIC DNA]</scope>
    <source>
        <strain evidence="2 3">5NW40-0001</strain>
    </source>
</reference>
<sequence>MKYIKPFALTAIAASLAACGGDDNDDGKAYLRVLHASADAPAVDVAVNDEVVLQNVSFQQGSGYLRIDDGETKVDILVAGTDTVAFSVETDLMDDGYYSAIAINDLADLDVKLIDDTDNFFDDDADVTVVHAATAASDVDVYVTAPDAELGEPTLDAVPFEADATLEGVAAGDYQIRVAGDESDEVVYDSGTVPVAGDVALVAVNSNKGRSPVSLIAWSATGASTVLDFSAELRVVHAVDDIDVDVFANGELFIDGFVYKTVNGYTVLEPGTVSVAISADAEGTQGLGATLANLSGDLTLERGESYTVIASGDSNAVTEAELIVLTDVREATDMTQGYVRLVHGSSSTAADPVDIFVYENGTAQTASPTFPDVEQGQDTGYVSLAPATYTVDIAADGTTSPAISGTDALGFAAGDVKTAIAIGDSSGLEALLLDDTRGSGME</sequence>
<dbReference type="Proteomes" id="UP001481413">
    <property type="component" value="Unassembled WGS sequence"/>
</dbReference>
<dbReference type="RefSeq" id="WP_353293471.1">
    <property type="nucleotide sequence ID" value="NZ_BAABWH010000001.1"/>
</dbReference>